<evidence type="ECO:0000256" key="4">
    <source>
        <dbReference type="ARBA" id="ARBA00005072"/>
    </source>
</evidence>
<dbReference type="GO" id="GO:0008652">
    <property type="term" value="P:amino acid biosynthetic process"/>
    <property type="evidence" value="ECO:0007669"/>
    <property type="project" value="UniProtKB-ARBA"/>
</dbReference>
<organism evidence="11 12">
    <name type="scientific">Flavisolibacter ginsenosidimutans</name>
    <dbReference type="NCBI Taxonomy" id="661481"/>
    <lineage>
        <taxon>Bacteria</taxon>
        <taxon>Pseudomonadati</taxon>
        <taxon>Bacteroidota</taxon>
        <taxon>Chitinophagia</taxon>
        <taxon>Chitinophagales</taxon>
        <taxon>Chitinophagaceae</taxon>
        <taxon>Flavisolibacter</taxon>
    </lineage>
</organism>
<evidence type="ECO:0000256" key="2">
    <source>
        <dbReference type="ARBA" id="ARBA00004824"/>
    </source>
</evidence>
<dbReference type="GO" id="GO:0004084">
    <property type="term" value="F:branched-chain-amino-acid transaminase activity"/>
    <property type="evidence" value="ECO:0007669"/>
    <property type="project" value="UniProtKB-EC"/>
</dbReference>
<comment type="catalytic activity">
    <reaction evidence="10">
        <text>L-leucine + 2-oxoglutarate = 4-methyl-2-oxopentanoate + L-glutamate</text>
        <dbReference type="Rhea" id="RHEA:18321"/>
        <dbReference type="ChEBI" id="CHEBI:16810"/>
        <dbReference type="ChEBI" id="CHEBI:17865"/>
        <dbReference type="ChEBI" id="CHEBI:29985"/>
        <dbReference type="ChEBI" id="CHEBI:57427"/>
        <dbReference type="EC" id="2.6.1.42"/>
    </reaction>
</comment>
<keyword evidence="12" id="KW-1185">Reference proteome</keyword>
<gene>
    <name evidence="11" type="ORF">FSB75_07950</name>
</gene>
<dbReference type="Proteomes" id="UP000321204">
    <property type="component" value="Chromosome"/>
</dbReference>
<dbReference type="RefSeq" id="WP_146785258.1">
    <property type="nucleotide sequence ID" value="NZ_BAABIO010000001.1"/>
</dbReference>
<evidence type="ECO:0000256" key="10">
    <source>
        <dbReference type="ARBA" id="ARBA00049229"/>
    </source>
</evidence>
<sequence length="272" mass="30828">MKVCLNGEFYPAEAPLLTVQNRSFKWGDGLFETMKVFDGKLLLESLHFERLFISLKLLQIEASEHFTQTTLVQNILALCAENNCIDSARARLAVYRDEKNKSGYSIEAVPLDSKINQWTGEGQSVCLYPYARKSMDAFANVKSASYLPYVLAQKFAAEKGVDDALVLNAANFLCDSSRANIFLIKNDTVYTPALHQGCVNGVMRRVVMEEIKKLGYRLHHDEVSEEDLLRAGEVFLTNAIQIIRWVNRYKQATYSCEKTRKIFDAVAARIFS</sequence>
<comment type="pathway">
    <text evidence="2">Amino-acid biosynthesis; L-isoleucine biosynthesis; L-isoleucine from 2-oxobutanoate: step 4/4.</text>
</comment>
<dbReference type="SUPFAM" id="SSF56752">
    <property type="entry name" value="D-aminoacid aminotransferase-like PLP-dependent enzymes"/>
    <property type="match status" value="1"/>
</dbReference>
<dbReference type="OrthoDB" id="9805628at2"/>
<dbReference type="Pfam" id="PF01063">
    <property type="entry name" value="Aminotran_4"/>
    <property type="match status" value="1"/>
</dbReference>
<dbReference type="Gene3D" id="3.30.470.10">
    <property type="match status" value="1"/>
</dbReference>
<evidence type="ECO:0000313" key="11">
    <source>
        <dbReference type="EMBL" id="QEC55828.1"/>
    </source>
</evidence>
<comment type="cofactor">
    <cofactor evidence="1">
        <name>pyridoxal 5'-phosphate</name>
        <dbReference type="ChEBI" id="CHEBI:597326"/>
    </cofactor>
</comment>
<reference evidence="11 12" key="1">
    <citation type="journal article" date="2015" name="Int. J. Syst. Evol. Microbiol.">
        <title>Flavisolibacter ginsenosidimutans sp. nov., with ginsenoside-converting activity isolated from soil used for cultivating ginseng.</title>
        <authorList>
            <person name="Zhao Y."/>
            <person name="Liu Q."/>
            <person name="Kang M.S."/>
            <person name="Jin F."/>
            <person name="Yu H."/>
            <person name="Im W.T."/>
        </authorList>
    </citation>
    <scope>NUCLEOTIDE SEQUENCE [LARGE SCALE GENOMIC DNA]</scope>
    <source>
        <strain evidence="11 12">Gsoil 636</strain>
    </source>
</reference>
<dbReference type="Gene3D" id="3.20.10.10">
    <property type="entry name" value="D-amino Acid Aminotransferase, subunit A, domain 2"/>
    <property type="match status" value="1"/>
</dbReference>
<comment type="catalytic activity">
    <reaction evidence="9">
        <text>L-isoleucine + 2-oxoglutarate = (S)-3-methyl-2-oxopentanoate + L-glutamate</text>
        <dbReference type="Rhea" id="RHEA:24801"/>
        <dbReference type="ChEBI" id="CHEBI:16810"/>
        <dbReference type="ChEBI" id="CHEBI:29985"/>
        <dbReference type="ChEBI" id="CHEBI:35146"/>
        <dbReference type="ChEBI" id="CHEBI:58045"/>
        <dbReference type="EC" id="2.6.1.42"/>
    </reaction>
</comment>
<evidence type="ECO:0000256" key="5">
    <source>
        <dbReference type="ARBA" id="ARBA00009320"/>
    </source>
</evidence>
<evidence type="ECO:0000256" key="6">
    <source>
        <dbReference type="ARBA" id="ARBA00013053"/>
    </source>
</evidence>
<dbReference type="PANTHER" id="PTHR42743">
    <property type="entry name" value="AMINO-ACID AMINOTRANSFERASE"/>
    <property type="match status" value="1"/>
</dbReference>
<dbReference type="KEGG" id="fgg:FSB75_07950"/>
<evidence type="ECO:0000256" key="8">
    <source>
        <dbReference type="ARBA" id="ARBA00048212"/>
    </source>
</evidence>
<dbReference type="EC" id="2.6.1.42" evidence="6"/>
<dbReference type="GO" id="GO:0046394">
    <property type="term" value="P:carboxylic acid biosynthetic process"/>
    <property type="evidence" value="ECO:0007669"/>
    <property type="project" value="UniProtKB-ARBA"/>
</dbReference>
<proteinExistence type="inferred from homology"/>
<evidence type="ECO:0000256" key="3">
    <source>
        <dbReference type="ARBA" id="ARBA00004931"/>
    </source>
</evidence>
<dbReference type="InterPro" id="IPR001544">
    <property type="entry name" value="Aminotrans_IV"/>
</dbReference>
<evidence type="ECO:0000256" key="1">
    <source>
        <dbReference type="ARBA" id="ARBA00001933"/>
    </source>
</evidence>
<dbReference type="InterPro" id="IPR043132">
    <property type="entry name" value="BCAT-like_C"/>
</dbReference>
<comment type="similarity">
    <text evidence="5">Belongs to the class-IV pyridoxal-phosphate-dependent aminotransferase family.</text>
</comment>
<evidence type="ECO:0000256" key="9">
    <source>
        <dbReference type="ARBA" id="ARBA00048798"/>
    </source>
</evidence>
<dbReference type="FunFam" id="3.20.10.10:FF:000002">
    <property type="entry name" value="D-alanine aminotransferase"/>
    <property type="match status" value="1"/>
</dbReference>
<dbReference type="InterPro" id="IPR043131">
    <property type="entry name" value="BCAT-like_N"/>
</dbReference>
<dbReference type="EMBL" id="CP042433">
    <property type="protein sequence ID" value="QEC55828.1"/>
    <property type="molecule type" value="Genomic_DNA"/>
</dbReference>
<comment type="pathway">
    <text evidence="3">Amino-acid biosynthesis; L-valine biosynthesis; L-valine from pyruvate: step 4/4.</text>
</comment>
<evidence type="ECO:0000313" key="12">
    <source>
        <dbReference type="Proteomes" id="UP000321204"/>
    </source>
</evidence>
<accession>A0A5B8UH62</accession>
<keyword evidence="7" id="KW-0663">Pyridoxal phosphate</keyword>
<dbReference type="InterPro" id="IPR036038">
    <property type="entry name" value="Aminotransferase-like"/>
</dbReference>
<dbReference type="AlphaFoldDB" id="A0A5B8UH62"/>
<name>A0A5B8UH62_9BACT</name>
<comment type="pathway">
    <text evidence="4">Amino-acid biosynthesis; L-leucine biosynthesis; L-leucine from 3-methyl-2-oxobutanoate: step 4/4.</text>
</comment>
<comment type="catalytic activity">
    <reaction evidence="8">
        <text>L-valine + 2-oxoglutarate = 3-methyl-2-oxobutanoate + L-glutamate</text>
        <dbReference type="Rhea" id="RHEA:24813"/>
        <dbReference type="ChEBI" id="CHEBI:11851"/>
        <dbReference type="ChEBI" id="CHEBI:16810"/>
        <dbReference type="ChEBI" id="CHEBI:29985"/>
        <dbReference type="ChEBI" id="CHEBI:57762"/>
        <dbReference type="EC" id="2.6.1.42"/>
    </reaction>
</comment>
<dbReference type="PANTHER" id="PTHR42743:SF11">
    <property type="entry name" value="AMINODEOXYCHORISMATE LYASE"/>
    <property type="match status" value="1"/>
</dbReference>
<evidence type="ECO:0000256" key="7">
    <source>
        <dbReference type="ARBA" id="ARBA00022898"/>
    </source>
</evidence>
<protein>
    <recommendedName>
        <fullName evidence="6">branched-chain-amino-acid transaminase</fullName>
        <ecNumber evidence="6">2.6.1.42</ecNumber>
    </recommendedName>
</protein>
<dbReference type="InterPro" id="IPR050571">
    <property type="entry name" value="Class-IV_PLP-Dep_Aminotrnsfr"/>
</dbReference>